<dbReference type="Proteomes" id="UP000008068">
    <property type="component" value="Unassembled WGS sequence"/>
</dbReference>
<protein>
    <recommendedName>
        <fullName evidence="1">DUF38 domain-containing protein</fullName>
    </recommendedName>
</protein>
<name>G0MLG8_CAEBE</name>
<dbReference type="PANTHER" id="PTHR23015:SF4">
    <property type="entry name" value="DUF38 DOMAIN-CONTAINING PROTEIN-RELATED"/>
    <property type="match status" value="1"/>
</dbReference>
<proteinExistence type="predicted"/>
<dbReference type="Pfam" id="PF01827">
    <property type="entry name" value="FTH"/>
    <property type="match status" value="1"/>
</dbReference>
<dbReference type="GO" id="GO:0045087">
    <property type="term" value="P:innate immune response"/>
    <property type="evidence" value="ECO:0007669"/>
    <property type="project" value="TreeGrafter"/>
</dbReference>
<dbReference type="EMBL" id="GL379799">
    <property type="protein sequence ID" value="EGT34742.1"/>
    <property type="molecule type" value="Genomic_DNA"/>
</dbReference>
<dbReference type="InterPro" id="IPR040161">
    <property type="entry name" value="FB224"/>
</dbReference>
<feature type="domain" description="DUF38" evidence="1">
    <location>
        <begin position="1"/>
        <end position="71"/>
    </location>
</feature>
<evidence type="ECO:0000259" key="1">
    <source>
        <dbReference type="Pfam" id="PF01827"/>
    </source>
</evidence>
<evidence type="ECO:0000313" key="3">
    <source>
        <dbReference type="Proteomes" id="UP000008068"/>
    </source>
</evidence>
<dbReference type="HOGENOM" id="CLU_1798139_0_0_1"/>
<dbReference type="AlphaFoldDB" id="G0MLG8"/>
<gene>
    <name evidence="2" type="ORF">CAEBREN_12827</name>
</gene>
<sequence length="144" mass="16492">MSILPYLKPGVLEKITILSDDPGPGFDYGSNAMQQVARLEQWKQAKELELRCGYTEFVMDYATHFKRFQFNEGFVKPGKFIVASGFRRKRFIDHGVLTSIRNYISEHENAESCSILCNYGNMDEFRDVVGMNVSPNSSHYSQFG</sequence>
<organism evidence="3">
    <name type="scientific">Caenorhabditis brenneri</name>
    <name type="common">Nematode worm</name>
    <dbReference type="NCBI Taxonomy" id="135651"/>
    <lineage>
        <taxon>Eukaryota</taxon>
        <taxon>Metazoa</taxon>
        <taxon>Ecdysozoa</taxon>
        <taxon>Nematoda</taxon>
        <taxon>Chromadorea</taxon>
        <taxon>Rhabditida</taxon>
        <taxon>Rhabditina</taxon>
        <taxon>Rhabditomorpha</taxon>
        <taxon>Rhabditoidea</taxon>
        <taxon>Rhabditidae</taxon>
        <taxon>Peloderinae</taxon>
        <taxon>Caenorhabditis</taxon>
    </lineage>
</organism>
<reference evidence="3" key="1">
    <citation type="submission" date="2011-07" db="EMBL/GenBank/DDBJ databases">
        <authorList>
            <consortium name="Caenorhabditis brenneri Sequencing and Analysis Consortium"/>
            <person name="Wilson R.K."/>
        </authorList>
    </citation>
    <scope>NUCLEOTIDE SEQUENCE [LARGE SCALE GENOMIC DNA]</scope>
    <source>
        <strain evidence="3">PB2801</strain>
    </source>
</reference>
<dbReference type="PANTHER" id="PTHR23015">
    <property type="entry name" value="UNCHARACTERIZED C.ELEGANS PROTEIN"/>
    <property type="match status" value="1"/>
</dbReference>
<accession>G0MLG8</accession>
<dbReference type="InterPro" id="IPR002900">
    <property type="entry name" value="DUF38/FTH_CAE_spp"/>
</dbReference>
<keyword evidence="3" id="KW-1185">Reference proteome</keyword>
<dbReference type="InParanoid" id="G0MLG8"/>
<evidence type="ECO:0000313" key="2">
    <source>
        <dbReference type="EMBL" id="EGT34742.1"/>
    </source>
</evidence>